<dbReference type="EMBL" id="JADJEV010000003">
    <property type="protein sequence ID" value="MBK6972797.1"/>
    <property type="molecule type" value="Genomic_DNA"/>
</dbReference>
<reference evidence="1" key="1">
    <citation type="submission" date="2020-10" db="EMBL/GenBank/DDBJ databases">
        <title>Connecting structure to function with the recovery of over 1000 high-quality activated sludge metagenome-assembled genomes encoding full-length rRNA genes using long-read sequencing.</title>
        <authorList>
            <person name="Singleton C.M."/>
            <person name="Petriglieri F."/>
            <person name="Kristensen J.M."/>
            <person name="Kirkegaard R.H."/>
            <person name="Michaelsen T.Y."/>
            <person name="Andersen M.H."/>
            <person name="Karst S.M."/>
            <person name="Dueholm M.S."/>
            <person name="Nielsen P.H."/>
            <person name="Albertsen M."/>
        </authorList>
    </citation>
    <scope>NUCLEOTIDE SEQUENCE</scope>
    <source>
        <strain evidence="1">Bjer_18-Q3-R1-45_BAT3C.347</strain>
    </source>
</reference>
<sequence length="216" mass="25211">MCVGTVEKHYVTRYLTVRRTVREEHLFKQTRRGRPGPETAYRKITKRRFDIEWSTDEEAIAYDHQSDGMYPLMTNDRSLSPAQVLKAHKGQPMIEKRFEQIKTVHEIAPVFLKDEGRIEALCTLYFLALLVQALIERELRLAMKRERIDELPIYPEQPQCARPTTEQVLRLFSLSERHKLMQGTTTVQVFDAQLTPLQNQVLDLLGVSPSAFRQKN</sequence>
<gene>
    <name evidence="1" type="ORF">IPH26_07510</name>
</gene>
<name>A0A9D7E801_9PROT</name>
<evidence type="ECO:0000313" key="2">
    <source>
        <dbReference type="Proteomes" id="UP000807785"/>
    </source>
</evidence>
<dbReference type="AlphaFoldDB" id="A0A9D7E801"/>
<evidence type="ECO:0000313" key="1">
    <source>
        <dbReference type="EMBL" id="MBK6972797.1"/>
    </source>
</evidence>
<accession>A0A9D7E801</accession>
<dbReference type="PANTHER" id="PTHR34614">
    <property type="match status" value="1"/>
</dbReference>
<organism evidence="1 2">
    <name type="scientific">Candidatus Methylophosphatis roskildensis</name>
    <dbReference type="NCBI Taxonomy" id="2899263"/>
    <lineage>
        <taxon>Bacteria</taxon>
        <taxon>Pseudomonadati</taxon>
        <taxon>Pseudomonadota</taxon>
        <taxon>Betaproteobacteria</taxon>
        <taxon>Nitrosomonadales</taxon>
        <taxon>Sterolibacteriaceae</taxon>
        <taxon>Candidatus Methylophosphatis</taxon>
    </lineage>
</organism>
<comment type="caution">
    <text evidence="1">The sequence shown here is derived from an EMBL/GenBank/DDBJ whole genome shotgun (WGS) entry which is preliminary data.</text>
</comment>
<proteinExistence type="predicted"/>
<dbReference type="Proteomes" id="UP000807785">
    <property type="component" value="Unassembled WGS sequence"/>
</dbReference>
<dbReference type="PANTHER" id="PTHR34614:SF2">
    <property type="entry name" value="TRANSPOSASE IS4-LIKE DOMAIN-CONTAINING PROTEIN"/>
    <property type="match status" value="1"/>
</dbReference>
<protein>
    <recommendedName>
        <fullName evidence="3">Transposase</fullName>
    </recommendedName>
</protein>
<evidence type="ECO:0008006" key="3">
    <source>
        <dbReference type="Google" id="ProtNLM"/>
    </source>
</evidence>